<feature type="compositionally biased region" description="Basic and acidic residues" evidence="1">
    <location>
        <begin position="302"/>
        <end position="315"/>
    </location>
</feature>
<feature type="domain" description="Trematode PH-like" evidence="2">
    <location>
        <begin position="15"/>
        <end position="131"/>
    </location>
</feature>
<protein>
    <recommendedName>
        <fullName evidence="2">Trematode PH-like domain-containing protein</fullName>
    </recommendedName>
</protein>
<feature type="compositionally biased region" description="Pro residues" evidence="1">
    <location>
        <begin position="197"/>
        <end position="206"/>
    </location>
</feature>
<dbReference type="Pfam" id="PF25356">
    <property type="entry name" value="PH_trem"/>
    <property type="match status" value="1"/>
</dbReference>
<accession>A0A267GRZ0</accession>
<comment type="caution">
    <text evidence="3">The sequence shown here is derived from an EMBL/GenBank/DDBJ whole genome shotgun (WGS) entry which is preliminary data.</text>
</comment>
<keyword evidence="4" id="KW-1185">Reference proteome</keyword>
<organism evidence="3 4">
    <name type="scientific">Macrostomum lignano</name>
    <dbReference type="NCBI Taxonomy" id="282301"/>
    <lineage>
        <taxon>Eukaryota</taxon>
        <taxon>Metazoa</taxon>
        <taxon>Spiralia</taxon>
        <taxon>Lophotrochozoa</taxon>
        <taxon>Platyhelminthes</taxon>
        <taxon>Rhabditophora</taxon>
        <taxon>Macrostomorpha</taxon>
        <taxon>Macrostomida</taxon>
        <taxon>Macrostomidae</taxon>
        <taxon>Macrostomum</taxon>
    </lineage>
</organism>
<evidence type="ECO:0000256" key="1">
    <source>
        <dbReference type="SAM" id="MobiDB-lite"/>
    </source>
</evidence>
<proteinExistence type="predicted"/>
<sequence>MSIKSEPVRRGQKVLKTKVRVVGRFLIKPDEDFNAMVARQLIDKAKRRHIKVTTELRVFDTGIQLGDHGMFASMPIEFIRYQRLSDIIVLTNEPTTIVICVKDYDQRCVTIMRLNDSVSVKVVTDVVNRHRTAYMDEFAKSSEFISTINRAALASSHSKLRQGNGESRDYTDNGGGRPVQKAREPDYAVIHRRNPLPYKPATPPAPSTSSGGSFFTKITVPAGPHYQQNDWSASESQQRQSVHEQYQTRRSQLLSVKGTNGGTDDLEMAAIFETRDGPPTRLNEPIRNAVAKVTDGQASSFDDDKRQEQRNSADDWRLAQRGHFYAGGSVGFRVEEH</sequence>
<evidence type="ECO:0000259" key="2">
    <source>
        <dbReference type="Pfam" id="PF25356"/>
    </source>
</evidence>
<evidence type="ECO:0000313" key="3">
    <source>
        <dbReference type="EMBL" id="PAA88788.1"/>
    </source>
</evidence>
<evidence type="ECO:0000313" key="4">
    <source>
        <dbReference type="Proteomes" id="UP000215902"/>
    </source>
</evidence>
<dbReference type="InterPro" id="IPR057376">
    <property type="entry name" value="PH_trem"/>
</dbReference>
<feature type="compositionally biased region" description="Polar residues" evidence="1">
    <location>
        <begin position="226"/>
        <end position="250"/>
    </location>
</feature>
<dbReference type="EMBL" id="NIVC01000175">
    <property type="protein sequence ID" value="PAA88788.1"/>
    <property type="molecule type" value="Genomic_DNA"/>
</dbReference>
<name>A0A267GRZ0_9PLAT</name>
<dbReference type="Proteomes" id="UP000215902">
    <property type="component" value="Unassembled WGS sequence"/>
</dbReference>
<gene>
    <name evidence="3" type="ORF">BOX15_Mlig025156g1</name>
</gene>
<feature type="region of interest" description="Disordered" evidence="1">
    <location>
        <begin position="155"/>
        <end position="250"/>
    </location>
</feature>
<reference evidence="3 4" key="1">
    <citation type="submission" date="2017-06" db="EMBL/GenBank/DDBJ databases">
        <title>A platform for efficient transgenesis in Macrostomum lignano, a flatworm model organism for stem cell research.</title>
        <authorList>
            <person name="Berezikov E."/>
        </authorList>
    </citation>
    <scope>NUCLEOTIDE SEQUENCE [LARGE SCALE GENOMIC DNA]</scope>
    <source>
        <strain evidence="3">DV1</strain>
        <tissue evidence="3">Whole organism</tissue>
    </source>
</reference>
<feature type="region of interest" description="Disordered" evidence="1">
    <location>
        <begin position="291"/>
        <end position="315"/>
    </location>
</feature>
<dbReference type="AlphaFoldDB" id="A0A267GRZ0"/>